<reference evidence="3 4" key="1">
    <citation type="submission" date="2019-07" db="EMBL/GenBank/DDBJ databases">
        <title>New species of Amycolatopsis and Streptomyces.</title>
        <authorList>
            <person name="Duangmal K."/>
            <person name="Teo W.F.A."/>
            <person name="Lipun K."/>
        </authorList>
    </citation>
    <scope>NUCLEOTIDE SEQUENCE [LARGE SCALE GENOMIC DNA]</scope>
    <source>
        <strain evidence="3 4">NBRC 106415</strain>
    </source>
</reference>
<dbReference type="Pfam" id="PF22691">
    <property type="entry name" value="Thiolase_C_1"/>
    <property type="match status" value="1"/>
</dbReference>
<dbReference type="AlphaFoldDB" id="A0A5N8X9S3"/>
<dbReference type="PANTHER" id="PTHR42870">
    <property type="entry name" value="ACETYL-COA C-ACETYLTRANSFERASE"/>
    <property type="match status" value="1"/>
</dbReference>
<evidence type="ECO:0000313" key="3">
    <source>
        <dbReference type="EMBL" id="MPY55946.1"/>
    </source>
</evidence>
<dbReference type="PIRSF" id="PIRSF000429">
    <property type="entry name" value="Ac-CoA_Ac_transf"/>
    <property type="match status" value="1"/>
</dbReference>
<comment type="caution">
    <text evidence="3">The sequence shown here is derived from an EMBL/GenBank/DDBJ whole genome shotgun (WGS) entry which is preliminary data.</text>
</comment>
<dbReference type="PANTHER" id="PTHR42870:SF1">
    <property type="entry name" value="NON-SPECIFIC LIPID-TRANSFER PROTEIN-LIKE 2"/>
    <property type="match status" value="1"/>
</dbReference>
<dbReference type="EMBL" id="VJZC01000005">
    <property type="protein sequence ID" value="MPY55946.1"/>
    <property type="molecule type" value="Genomic_DNA"/>
</dbReference>
<name>A0A5N8X9S3_9ACTN</name>
<dbReference type="Pfam" id="PF00108">
    <property type="entry name" value="Thiolase_N"/>
    <property type="match status" value="1"/>
</dbReference>
<gene>
    <name evidence="3" type="ORF">FNH08_01700</name>
</gene>
<dbReference type="SUPFAM" id="SSF53901">
    <property type="entry name" value="Thiolase-like"/>
    <property type="match status" value="2"/>
</dbReference>
<dbReference type="InterPro" id="IPR016039">
    <property type="entry name" value="Thiolase-like"/>
</dbReference>
<dbReference type="InterPro" id="IPR002155">
    <property type="entry name" value="Thiolase"/>
</dbReference>
<dbReference type="InterPro" id="IPR055140">
    <property type="entry name" value="Thiolase_C_2"/>
</dbReference>
<feature type="domain" description="Thiolase N-terminal" evidence="1">
    <location>
        <begin position="6"/>
        <end position="244"/>
    </location>
</feature>
<accession>A0A5N8X9S3</accession>
<keyword evidence="4" id="KW-1185">Reference proteome</keyword>
<dbReference type="Proteomes" id="UP000400924">
    <property type="component" value="Unassembled WGS sequence"/>
</dbReference>
<sequence length="408" mass="42343">MTAAPVWIAGIGMTPFGVRREASVKDLTRDAVTEALKDAGLQLGDVDAAYFGNTSQSVLEGQIVVPGQMALRSMGFERIPVVNVENACATGATALHQAVLHVRSGAADVVLAVGVEKTNVDDKRKMLGLFDGGVDVHDPEGVRAALRELGGEVPVDDTAPRSMFMDIYAALARSHMKSFGTTKQHLALISEKNHAHAVSNPLAHFRKAMSAEEILAARTVAEPLTVPMCAPLTDGASAAIVCNEAGRRRLAAGRHIRILASVLGTGMPRSLSDWEHSVSRLAARTAYEQAGVGPQDVSVAEVHDASAFGELLQTELLGFCEIGGGGAYAASGATTLGGRLPVNPSGGLESKGHPMGASGLAQIYELVQQLRGESGTRQVPGARIALAENGGGMYGGEEAVAAITLLSA</sequence>
<evidence type="ECO:0000259" key="2">
    <source>
        <dbReference type="Pfam" id="PF22691"/>
    </source>
</evidence>
<dbReference type="GO" id="GO:0016747">
    <property type="term" value="F:acyltransferase activity, transferring groups other than amino-acyl groups"/>
    <property type="evidence" value="ECO:0007669"/>
    <property type="project" value="InterPro"/>
</dbReference>
<evidence type="ECO:0000259" key="1">
    <source>
        <dbReference type="Pfam" id="PF00108"/>
    </source>
</evidence>
<evidence type="ECO:0000313" key="4">
    <source>
        <dbReference type="Proteomes" id="UP000400924"/>
    </source>
</evidence>
<dbReference type="CDD" id="cd00829">
    <property type="entry name" value="SCP-x_thiolase"/>
    <property type="match status" value="1"/>
</dbReference>
<dbReference type="Gene3D" id="3.40.47.10">
    <property type="match status" value="1"/>
</dbReference>
<proteinExistence type="predicted"/>
<dbReference type="RefSeq" id="WP_322723477.1">
    <property type="nucleotide sequence ID" value="NZ_VJZC01000005.1"/>
</dbReference>
<dbReference type="InterPro" id="IPR020616">
    <property type="entry name" value="Thiolase_N"/>
</dbReference>
<protein>
    <submittedName>
        <fullName evidence="3">Thiolase family protein</fullName>
    </submittedName>
</protein>
<organism evidence="3 4">
    <name type="scientific">Streptomyces spongiae</name>
    <dbReference type="NCBI Taxonomy" id="565072"/>
    <lineage>
        <taxon>Bacteria</taxon>
        <taxon>Bacillati</taxon>
        <taxon>Actinomycetota</taxon>
        <taxon>Actinomycetes</taxon>
        <taxon>Kitasatosporales</taxon>
        <taxon>Streptomycetaceae</taxon>
        <taxon>Streptomyces</taxon>
    </lineage>
</organism>
<feature type="domain" description="Thiolase C-terminal" evidence="2">
    <location>
        <begin position="272"/>
        <end position="395"/>
    </location>
</feature>